<dbReference type="PANTHER" id="PTHR42760">
    <property type="entry name" value="SHORT-CHAIN DEHYDROGENASES/REDUCTASES FAMILY MEMBER"/>
    <property type="match status" value="1"/>
</dbReference>
<dbReference type="Gene3D" id="3.40.50.720">
    <property type="entry name" value="NAD(P)-binding Rossmann-like Domain"/>
    <property type="match status" value="1"/>
</dbReference>
<comment type="caution">
    <text evidence="2">The sequence shown here is derived from an EMBL/GenBank/DDBJ whole genome shotgun (WGS) entry which is preliminary data.</text>
</comment>
<dbReference type="InterPro" id="IPR036291">
    <property type="entry name" value="NAD(P)-bd_dom_sf"/>
</dbReference>
<dbReference type="PANTHER" id="PTHR42760:SF40">
    <property type="entry name" value="3-OXOACYL-[ACYL-CARRIER-PROTEIN] REDUCTASE, CHLOROPLASTIC"/>
    <property type="match status" value="1"/>
</dbReference>
<sequence>MTFTDKLVLVTGGAGALGVAVAGALLGQGAQCIVPYRDEAEAQRFAFRDNKNVRLIAAGDLANESVVEGLYDGLKLWASVHIAGGFASGSVEDTDKAALMKQIDGNLVSCFLCCRAAVKAIKATGNGGRIVNVAARPALEPRAGAGMTAYTIAKSGVATLSISLAEEVAKEGILVNAVAPSIIDTPANRKAMPKAAFDKWPKVEEVAATIVFLASPDNVVTRGGIVPVYGRS</sequence>
<organism evidence="2 3">
    <name type="scientific">Undibacter mobilis</name>
    <dbReference type="NCBI Taxonomy" id="2292256"/>
    <lineage>
        <taxon>Bacteria</taxon>
        <taxon>Pseudomonadati</taxon>
        <taxon>Pseudomonadota</taxon>
        <taxon>Alphaproteobacteria</taxon>
        <taxon>Hyphomicrobiales</taxon>
        <taxon>Nitrobacteraceae</taxon>
        <taxon>Undibacter</taxon>
    </lineage>
</organism>
<accession>A0A371BAL2</accession>
<dbReference type="Pfam" id="PF00106">
    <property type="entry name" value="adh_short"/>
    <property type="match status" value="1"/>
</dbReference>
<protein>
    <submittedName>
        <fullName evidence="2">SDR family NAD(P)-dependent oxidoreductase</fullName>
    </submittedName>
</protein>
<dbReference type="GO" id="GO:0016616">
    <property type="term" value="F:oxidoreductase activity, acting on the CH-OH group of donors, NAD or NADP as acceptor"/>
    <property type="evidence" value="ECO:0007669"/>
    <property type="project" value="TreeGrafter"/>
</dbReference>
<dbReference type="GO" id="GO:0030497">
    <property type="term" value="P:fatty acid elongation"/>
    <property type="evidence" value="ECO:0007669"/>
    <property type="project" value="TreeGrafter"/>
</dbReference>
<gene>
    <name evidence="2" type="ORF">DXH78_08565</name>
</gene>
<proteinExistence type="inferred from homology"/>
<comment type="similarity">
    <text evidence="1">Belongs to the short-chain dehydrogenases/reductases (SDR) family.</text>
</comment>
<evidence type="ECO:0000313" key="2">
    <source>
        <dbReference type="EMBL" id="RDV04610.1"/>
    </source>
</evidence>
<reference evidence="3" key="1">
    <citation type="submission" date="2018-08" db="EMBL/GenBank/DDBJ databases">
        <authorList>
            <person name="Kim S.-J."/>
            <person name="Jung G.-Y."/>
        </authorList>
    </citation>
    <scope>NUCLEOTIDE SEQUENCE [LARGE SCALE GENOMIC DNA]</scope>
    <source>
        <strain evidence="3">GY_H</strain>
    </source>
</reference>
<evidence type="ECO:0000313" key="3">
    <source>
        <dbReference type="Proteomes" id="UP000263993"/>
    </source>
</evidence>
<dbReference type="OrthoDB" id="9810908at2"/>
<keyword evidence="3" id="KW-1185">Reference proteome</keyword>
<dbReference type="PROSITE" id="PS00061">
    <property type="entry name" value="ADH_SHORT"/>
    <property type="match status" value="1"/>
</dbReference>
<dbReference type="InterPro" id="IPR020904">
    <property type="entry name" value="Sc_DH/Rdtase_CS"/>
</dbReference>
<dbReference type="RefSeq" id="WP_115516634.1">
    <property type="nucleotide sequence ID" value="NZ_QRGO01000001.1"/>
</dbReference>
<dbReference type="InterPro" id="IPR002347">
    <property type="entry name" value="SDR_fam"/>
</dbReference>
<dbReference type="EMBL" id="QRGO01000001">
    <property type="protein sequence ID" value="RDV04610.1"/>
    <property type="molecule type" value="Genomic_DNA"/>
</dbReference>
<dbReference type="PRINTS" id="PR00081">
    <property type="entry name" value="GDHRDH"/>
</dbReference>
<dbReference type="Proteomes" id="UP000263993">
    <property type="component" value="Unassembled WGS sequence"/>
</dbReference>
<dbReference type="SUPFAM" id="SSF51735">
    <property type="entry name" value="NAD(P)-binding Rossmann-fold domains"/>
    <property type="match status" value="1"/>
</dbReference>
<name>A0A371BAL2_9BRAD</name>
<dbReference type="AlphaFoldDB" id="A0A371BAL2"/>
<evidence type="ECO:0000256" key="1">
    <source>
        <dbReference type="ARBA" id="ARBA00006484"/>
    </source>
</evidence>